<evidence type="ECO:0000256" key="1">
    <source>
        <dbReference type="SAM" id="SignalP"/>
    </source>
</evidence>
<keyword evidence="1" id="KW-0732">Signal</keyword>
<gene>
    <name evidence="2" type="ORF">Q9313_11575</name>
</gene>
<dbReference type="Proteomes" id="UP001234585">
    <property type="component" value="Chromosome"/>
</dbReference>
<dbReference type="EMBL" id="CP132302">
    <property type="protein sequence ID" value="WLR96364.1"/>
    <property type="molecule type" value="Genomic_DNA"/>
</dbReference>
<evidence type="ECO:0000313" key="2">
    <source>
        <dbReference type="EMBL" id="WLR96364.1"/>
    </source>
</evidence>
<sequence length="169" mass="17832">MTGRLSMLALAFGLMASPACAASLDALLEGFDDACDYGDGLATLLQSSYAFARKEGDIIIPAGYETVFGPPTVAPVDEYLHITLPVSGGTWRGVPVQEIEVFITTLESGFSSHAVIFPAGAVKQAEETFKARGEAAQTKLTAQDESGLGWQTGFSVIDGVPRYMCDLST</sequence>
<protein>
    <submittedName>
        <fullName evidence="2">Uncharacterized protein</fullName>
    </submittedName>
</protein>
<keyword evidence="3" id="KW-1185">Reference proteome</keyword>
<name>A0AA50H732_9HYPH</name>
<evidence type="ECO:0000313" key="3">
    <source>
        <dbReference type="Proteomes" id="UP001234585"/>
    </source>
</evidence>
<organism evidence="2 3">
    <name type="scientific">Shinella sumterensis</name>
    <dbReference type="NCBI Taxonomy" id="1967501"/>
    <lineage>
        <taxon>Bacteria</taxon>
        <taxon>Pseudomonadati</taxon>
        <taxon>Pseudomonadota</taxon>
        <taxon>Alphaproteobacteria</taxon>
        <taxon>Hyphomicrobiales</taxon>
        <taxon>Rhizobiaceae</taxon>
        <taxon>Shinella</taxon>
    </lineage>
</organism>
<dbReference type="RefSeq" id="WP_306036748.1">
    <property type="nucleotide sequence ID" value="NZ_CP132302.1"/>
</dbReference>
<reference evidence="2 3" key="1">
    <citation type="submission" date="2023-08" db="EMBL/GenBank/DDBJ databases">
        <title>Pathogen: clinical or host-associated sample.</title>
        <authorList>
            <person name="Hergert J."/>
            <person name="Casey R."/>
            <person name="Wagner J."/>
            <person name="Young E.L."/>
            <person name="Oakeson K.F."/>
        </authorList>
    </citation>
    <scope>NUCLEOTIDE SEQUENCE [LARGE SCALE GENOMIC DNA]</scope>
    <source>
        <strain evidence="2 3">1760953</strain>
    </source>
</reference>
<proteinExistence type="predicted"/>
<dbReference type="AlphaFoldDB" id="A0AA50H732"/>
<feature type="signal peptide" evidence="1">
    <location>
        <begin position="1"/>
        <end position="21"/>
    </location>
</feature>
<feature type="chain" id="PRO_5041247238" evidence="1">
    <location>
        <begin position="22"/>
        <end position="169"/>
    </location>
</feature>
<accession>A0AA50H732</accession>